<keyword evidence="1" id="KW-0812">Transmembrane</keyword>
<keyword evidence="3" id="KW-1185">Reference proteome</keyword>
<feature type="transmembrane region" description="Helical" evidence="1">
    <location>
        <begin position="7"/>
        <end position="27"/>
    </location>
</feature>
<sequence>MNLPQKIVTFIQYSFYIMITFLLIVNVQRTQNFPTNYQLTNSTLLNIQKEVAKRFLFGQPQEIMKKWHYSNSRHSIDTNIDEITTKPSLKMAIIRELEDELKETESSAHTSTISSSSYNSFINTRALNKLAAENDILQKRIATLVLNKTIPGLNNSECLRCSRLTLESAILKEETTEKIIPVGEVVPAYPCDEWDKHTRTCWLDRNVGDTVTLVLAFHSKDNPMVQWSQEFHVFQSPRTEKYIIDEENPLWNIVIGSKGHEIRISPITEIDIDFNYFKASIVHNRPKFANEFEFGPDVQNTDTVNFRIRVMPLGNILPNCK</sequence>
<gene>
    <name evidence="2" type="primary">AVEN_168244_1</name>
    <name evidence="2" type="ORF">CDAR_288581</name>
</gene>
<comment type="caution">
    <text evidence="2">The sequence shown here is derived from an EMBL/GenBank/DDBJ whole genome shotgun (WGS) entry which is preliminary data.</text>
</comment>
<name>A0AAV4TMD1_9ARAC</name>
<evidence type="ECO:0000313" key="3">
    <source>
        <dbReference type="Proteomes" id="UP001054837"/>
    </source>
</evidence>
<evidence type="ECO:0000313" key="2">
    <source>
        <dbReference type="EMBL" id="GIY46889.1"/>
    </source>
</evidence>
<accession>A0AAV4TMD1</accession>
<organism evidence="2 3">
    <name type="scientific">Caerostris darwini</name>
    <dbReference type="NCBI Taxonomy" id="1538125"/>
    <lineage>
        <taxon>Eukaryota</taxon>
        <taxon>Metazoa</taxon>
        <taxon>Ecdysozoa</taxon>
        <taxon>Arthropoda</taxon>
        <taxon>Chelicerata</taxon>
        <taxon>Arachnida</taxon>
        <taxon>Araneae</taxon>
        <taxon>Araneomorphae</taxon>
        <taxon>Entelegynae</taxon>
        <taxon>Araneoidea</taxon>
        <taxon>Araneidae</taxon>
        <taxon>Caerostris</taxon>
    </lineage>
</organism>
<dbReference type="EMBL" id="BPLQ01009831">
    <property type="protein sequence ID" value="GIY46889.1"/>
    <property type="molecule type" value="Genomic_DNA"/>
</dbReference>
<reference evidence="2 3" key="1">
    <citation type="submission" date="2021-06" db="EMBL/GenBank/DDBJ databases">
        <title>Caerostris darwini draft genome.</title>
        <authorList>
            <person name="Kono N."/>
            <person name="Arakawa K."/>
        </authorList>
    </citation>
    <scope>NUCLEOTIDE SEQUENCE [LARGE SCALE GENOMIC DNA]</scope>
</reference>
<keyword evidence="1" id="KW-0472">Membrane</keyword>
<dbReference type="AlphaFoldDB" id="A0AAV4TMD1"/>
<proteinExistence type="predicted"/>
<dbReference type="Proteomes" id="UP001054837">
    <property type="component" value="Unassembled WGS sequence"/>
</dbReference>
<evidence type="ECO:0000256" key="1">
    <source>
        <dbReference type="SAM" id="Phobius"/>
    </source>
</evidence>
<protein>
    <submittedName>
        <fullName evidence="2">EGF-like domain-containing protein</fullName>
    </submittedName>
</protein>
<keyword evidence="1" id="KW-1133">Transmembrane helix</keyword>